<protein>
    <submittedName>
        <fullName evidence="4">Polysaccharide biosynthesis protein</fullName>
    </submittedName>
</protein>
<dbReference type="Pfam" id="PF02563">
    <property type="entry name" value="Poly_export"/>
    <property type="match status" value="1"/>
</dbReference>
<dbReference type="Proteomes" id="UP000625780">
    <property type="component" value="Unassembled WGS sequence"/>
</dbReference>
<proteinExistence type="predicted"/>
<dbReference type="RefSeq" id="WP_188369130.1">
    <property type="nucleotide sequence ID" value="NZ_BMFH01000001.1"/>
</dbReference>
<dbReference type="InterPro" id="IPR019554">
    <property type="entry name" value="Soluble_ligand-bd"/>
</dbReference>
<evidence type="ECO:0000259" key="3">
    <source>
        <dbReference type="Pfam" id="PF10531"/>
    </source>
</evidence>
<dbReference type="InterPro" id="IPR049712">
    <property type="entry name" value="Poly_export"/>
</dbReference>
<reference evidence="5" key="1">
    <citation type="journal article" date="2019" name="Int. J. Syst. Evol. Microbiol.">
        <title>The Global Catalogue of Microorganisms (GCM) 10K type strain sequencing project: providing services to taxonomists for standard genome sequencing and annotation.</title>
        <authorList>
            <consortium name="The Broad Institute Genomics Platform"/>
            <consortium name="The Broad Institute Genome Sequencing Center for Infectious Disease"/>
            <person name="Wu L."/>
            <person name="Ma J."/>
        </authorList>
    </citation>
    <scope>NUCLEOTIDE SEQUENCE [LARGE SCALE GENOMIC DNA]</scope>
    <source>
        <strain evidence="5">CGMCC 1.12606</strain>
    </source>
</reference>
<dbReference type="PANTHER" id="PTHR33619">
    <property type="entry name" value="POLYSACCHARIDE EXPORT PROTEIN GFCE-RELATED"/>
    <property type="match status" value="1"/>
</dbReference>
<evidence type="ECO:0000313" key="5">
    <source>
        <dbReference type="Proteomes" id="UP000625780"/>
    </source>
</evidence>
<keyword evidence="5" id="KW-1185">Reference proteome</keyword>
<keyword evidence="1" id="KW-0732">Signal</keyword>
<organism evidence="4 5">
    <name type="scientific">Muriicola marianensis</name>
    <dbReference type="NCBI Taxonomy" id="1324801"/>
    <lineage>
        <taxon>Bacteria</taxon>
        <taxon>Pseudomonadati</taxon>
        <taxon>Bacteroidota</taxon>
        <taxon>Flavobacteriia</taxon>
        <taxon>Flavobacteriales</taxon>
        <taxon>Flavobacteriaceae</taxon>
        <taxon>Muriicola</taxon>
    </lineage>
</organism>
<dbReference type="PANTHER" id="PTHR33619:SF3">
    <property type="entry name" value="POLYSACCHARIDE EXPORT PROTEIN GFCE-RELATED"/>
    <property type="match status" value="1"/>
</dbReference>
<dbReference type="EMBL" id="BMFH01000001">
    <property type="protein sequence ID" value="GGD40873.1"/>
    <property type="molecule type" value="Genomic_DNA"/>
</dbReference>
<comment type="caution">
    <text evidence="4">The sequence shown here is derived from an EMBL/GenBank/DDBJ whole genome shotgun (WGS) entry which is preliminary data.</text>
</comment>
<sequence>MFYSFQRRLKSTLVYAVLPILILTFFSCGSKKDVVYFQDATNFETLVSQNNSQTKFKIDDEISIIVSTLNPEASVPFNLYRRIGESGSETEPSQVSYLVDERGEIDFPVLGKIKVVGLTPDELRSLLQRRLSSYLKDPIINIRLRNFTVTVLGAVNRPGTYPVVGEQVSILEALGLAGDLALKGRRDNILVISDFNGAKVYNRIDLTSKKAMESPVFYLNQNDVVYVEPNKSAIVESVTDRRVSLYFSLISLAITSYLIIETRR</sequence>
<evidence type="ECO:0000313" key="4">
    <source>
        <dbReference type="EMBL" id="GGD40873.1"/>
    </source>
</evidence>
<accession>A0ABQ1QS18</accession>
<evidence type="ECO:0000256" key="1">
    <source>
        <dbReference type="ARBA" id="ARBA00022729"/>
    </source>
</evidence>
<name>A0ABQ1QS18_9FLAO</name>
<dbReference type="PROSITE" id="PS51257">
    <property type="entry name" value="PROKAR_LIPOPROTEIN"/>
    <property type="match status" value="1"/>
</dbReference>
<dbReference type="InterPro" id="IPR003715">
    <property type="entry name" value="Poly_export_N"/>
</dbReference>
<evidence type="ECO:0000259" key="2">
    <source>
        <dbReference type="Pfam" id="PF02563"/>
    </source>
</evidence>
<dbReference type="Gene3D" id="3.30.1950.10">
    <property type="entry name" value="wza like domain"/>
    <property type="match status" value="1"/>
</dbReference>
<feature type="domain" description="Polysaccharide export protein N-terminal" evidence="2">
    <location>
        <begin position="49"/>
        <end position="144"/>
    </location>
</feature>
<dbReference type="Pfam" id="PF10531">
    <property type="entry name" value="SLBB"/>
    <property type="match status" value="1"/>
</dbReference>
<dbReference type="Gene3D" id="3.10.560.10">
    <property type="entry name" value="Outer membrane lipoprotein wza domain like"/>
    <property type="match status" value="1"/>
</dbReference>
<feature type="domain" description="Soluble ligand binding" evidence="3">
    <location>
        <begin position="149"/>
        <end position="194"/>
    </location>
</feature>
<gene>
    <name evidence="4" type="ORF">GCM10011361_05020</name>
</gene>